<sequence length="164" mass="18583">MFAAGPRPEGFSITADELRLRTIFQHDPAHLRLDICGEQYDVTLADPQDENPLAAMVMFDDLTPDRQTALTRFWSAIKGKRVPNDPRMTPQRRERARQMLRAVDGRRAGATYRSIGEVLFPGHKIDAASWAGDALREVTIRLARDGVKLVEGGYRSLLRRPRRS</sequence>
<name>A0ABU9ZTA5_9HYPH</name>
<reference evidence="2 3" key="1">
    <citation type="journal article" date="2023" name="PLoS ONE">
        <title>Complete genome assembly of Hawai'i environmental nontuberculous mycobacteria reveals unexpected co-isolation with methylobacteria.</title>
        <authorList>
            <person name="Hendrix J."/>
            <person name="Epperson L.E."/>
            <person name="Tong E.I."/>
            <person name="Chan Y.L."/>
            <person name="Hasan N.A."/>
            <person name="Dawrs S.N."/>
            <person name="Norton G.J."/>
            <person name="Virdi R."/>
            <person name="Crooks J.L."/>
            <person name="Chan E.D."/>
            <person name="Honda J.R."/>
            <person name="Strong M."/>
        </authorList>
    </citation>
    <scope>NUCLEOTIDE SEQUENCE [LARGE SCALE GENOMIC DNA]</scope>
    <source>
        <strain evidence="2 3">NJH_HI04-1</strain>
    </source>
</reference>
<keyword evidence="3" id="KW-1185">Reference proteome</keyword>
<evidence type="ECO:0000259" key="1">
    <source>
        <dbReference type="Pfam" id="PF10074"/>
    </source>
</evidence>
<organism evidence="2 3">
    <name type="scientific">Methylobacterium ajmalii</name>
    <dbReference type="NCBI Taxonomy" id="2738439"/>
    <lineage>
        <taxon>Bacteria</taxon>
        <taxon>Pseudomonadati</taxon>
        <taxon>Pseudomonadota</taxon>
        <taxon>Alphaproteobacteria</taxon>
        <taxon>Hyphomicrobiales</taxon>
        <taxon>Methylobacteriaceae</taxon>
        <taxon>Methylobacterium</taxon>
    </lineage>
</organism>
<dbReference type="EMBL" id="JAQYXP010000002">
    <property type="protein sequence ID" value="MEN3234781.1"/>
    <property type="molecule type" value="Genomic_DNA"/>
</dbReference>
<accession>A0ABU9ZTA5</accession>
<protein>
    <submittedName>
        <fullName evidence="2">DUF2285 domain-containing protein</fullName>
    </submittedName>
</protein>
<proteinExistence type="predicted"/>
<evidence type="ECO:0000313" key="3">
    <source>
        <dbReference type="Proteomes" id="UP001407347"/>
    </source>
</evidence>
<dbReference type="RefSeq" id="WP_242222645.1">
    <property type="nucleotide sequence ID" value="NZ_JAQYXP010000002.1"/>
</dbReference>
<feature type="domain" description="T6SS Transcription factor RovC-like DNA binding" evidence="1">
    <location>
        <begin position="58"/>
        <end position="159"/>
    </location>
</feature>
<dbReference type="Proteomes" id="UP001407347">
    <property type="component" value="Unassembled WGS sequence"/>
</dbReference>
<dbReference type="InterPro" id="IPR018754">
    <property type="entry name" value="RovC-like_DNA-bd"/>
</dbReference>
<gene>
    <name evidence="2" type="ORF">PUR29_14370</name>
</gene>
<dbReference type="Pfam" id="PF10074">
    <property type="entry name" value="RovC_DNA-bd"/>
    <property type="match status" value="1"/>
</dbReference>
<comment type="caution">
    <text evidence="2">The sequence shown here is derived from an EMBL/GenBank/DDBJ whole genome shotgun (WGS) entry which is preliminary data.</text>
</comment>
<evidence type="ECO:0000313" key="2">
    <source>
        <dbReference type="EMBL" id="MEN3234781.1"/>
    </source>
</evidence>